<organism evidence="4 5">
    <name type="scientific">Kolteria novifilia</name>
    <dbReference type="NCBI Taxonomy" id="2527975"/>
    <lineage>
        <taxon>Bacteria</taxon>
        <taxon>Pseudomonadati</taxon>
        <taxon>Planctomycetota</taxon>
        <taxon>Planctomycetia</taxon>
        <taxon>Kolteriales</taxon>
        <taxon>Kolteriaceae</taxon>
        <taxon>Kolteria</taxon>
    </lineage>
</organism>
<dbReference type="KEGG" id="knv:Pan216_06020"/>
<dbReference type="Proteomes" id="UP000317093">
    <property type="component" value="Chromosome"/>
</dbReference>
<evidence type="ECO:0000256" key="2">
    <source>
        <dbReference type="SAM" id="Phobius"/>
    </source>
</evidence>
<evidence type="ECO:0000313" key="5">
    <source>
        <dbReference type="Proteomes" id="UP000317093"/>
    </source>
</evidence>
<dbReference type="PANTHER" id="PTHR30487:SF0">
    <property type="entry name" value="PREPILIN LEADER PEPTIDASE_N-METHYLTRANSFERASE-RELATED"/>
    <property type="match status" value="1"/>
</dbReference>
<sequence length="201" mass="21677">MLPEKLIEHWPVLIGCALLIVGAVIDGWKLKVPNWITATTVVTAWIYWGAQGWEAFGMSLLGTLIAGALLLGPWIIGAMGGGDVKLYAGFGAWAVPLPWFGIQHLLLAFAISVILGAAMSVVMIMWQKTLLVNLENVREILHDWTNSSSVEEVAAKAKERKPRLQLLPYGVPLTIGSLGYLAYTLPSMSMVTVALVGGITP</sequence>
<feature type="transmembrane region" description="Helical" evidence="2">
    <location>
        <begin position="166"/>
        <end position="183"/>
    </location>
</feature>
<dbReference type="EMBL" id="CP036279">
    <property type="protein sequence ID" value="QDU59770.1"/>
    <property type="molecule type" value="Genomic_DNA"/>
</dbReference>
<keyword evidence="2" id="KW-1133">Transmembrane helix</keyword>
<dbReference type="InterPro" id="IPR000045">
    <property type="entry name" value="Prepilin_IV_endopep_pep"/>
</dbReference>
<feature type="transmembrane region" description="Helical" evidence="2">
    <location>
        <begin position="106"/>
        <end position="126"/>
    </location>
</feature>
<feature type="transmembrane region" description="Helical" evidence="2">
    <location>
        <begin position="32"/>
        <end position="50"/>
    </location>
</feature>
<feature type="transmembrane region" description="Helical" evidence="2">
    <location>
        <begin position="56"/>
        <end position="77"/>
    </location>
</feature>
<dbReference type="InterPro" id="IPR050882">
    <property type="entry name" value="Prepilin_peptidase/N-MTase"/>
</dbReference>
<dbReference type="Gene3D" id="1.20.120.1220">
    <property type="match status" value="1"/>
</dbReference>
<keyword evidence="2" id="KW-0472">Membrane</keyword>
<comment type="similarity">
    <text evidence="1">Belongs to the peptidase A24 family.</text>
</comment>
<evidence type="ECO:0000256" key="1">
    <source>
        <dbReference type="ARBA" id="ARBA00005801"/>
    </source>
</evidence>
<accession>A0A518AYJ9</accession>
<dbReference type="GO" id="GO:0006465">
    <property type="term" value="P:signal peptide processing"/>
    <property type="evidence" value="ECO:0007669"/>
    <property type="project" value="TreeGrafter"/>
</dbReference>
<dbReference type="GO" id="GO:0005886">
    <property type="term" value="C:plasma membrane"/>
    <property type="evidence" value="ECO:0007669"/>
    <property type="project" value="TreeGrafter"/>
</dbReference>
<dbReference type="PANTHER" id="PTHR30487">
    <property type="entry name" value="TYPE 4 PREPILIN-LIKE PROTEINS LEADER PEPTIDE-PROCESSING ENZYME"/>
    <property type="match status" value="1"/>
</dbReference>
<dbReference type="AlphaFoldDB" id="A0A518AYJ9"/>
<name>A0A518AYJ9_9BACT</name>
<dbReference type="OrthoDB" id="5508079at2"/>
<dbReference type="Pfam" id="PF01478">
    <property type="entry name" value="Peptidase_A24"/>
    <property type="match status" value="1"/>
</dbReference>
<evidence type="ECO:0000259" key="3">
    <source>
        <dbReference type="Pfam" id="PF01478"/>
    </source>
</evidence>
<feature type="transmembrane region" description="Helical" evidence="2">
    <location>
        <begin position="6"/>
        <end position="25"/>
    </location>
</feature>
<dbReference type="RefSeq" id="WP_145254570.1">
    <property type="nucleotide sequence ID" value="NZ_CP036279.1"/>
</dbReference>
<keyword evidence="5" id="KW-1185">Reference proteome</keyword>
<protein>
    <submittedName>
        <fullName evidence="4">Type IV leader peptidase family protein</fullName>
    </submittedName>
</protein>
<feature type="domain" description="Prepilin type IV endopeptidase peptidase" evidence="3">
    <location>
        <begin position="14"/>
        <end position="120"/>
    </location>
</feature>
<gene>
    <name evidence="4" type="ORF">Pan216_06020</name>
</gene>
<keyword evidence="2" id="KW-0812">Transmembrane</keyword>
<evidence type="ECO:0000313" key="4">
    <source>
        <dbReference type="EMBL" id="QDU59770.1"/>
    </source>
</evidence>
<reference evidence="4 5" key="1">
    <citation type="submission" date="2019-02" db="EMBL/GenBank/DDBJ databases">
        <title>Deep-cultivation of Planctomycetes and their phenomic and genomic characterization uncovers novel biology.</title>
        <authorList>
            <person name="Wiegand S."/>
            <person name="Jogler M."/>
            <person name="Boedeker C."/>
            <person name="Pinto D."/>
            <person name="Vollmers J."/>
            <person name="Rivas-Marin E."/>
            <person name="Kohn T."/>
            <person name="Peeters S.H."/>
            <person name="Heuer A."/>
            <person name="Rast P."/>
            <person name="Oberbeckmann S."/>
            <person name="Bunk B."/>
            <person name="Jeske O."/>
            <person name="Meyerdierks A."/>
            <person name="Storesund J.E."/>
            <person name="Kallscheuer N."/>
            <person name="Luecker S."/>
            <person name="Lage O.M."/>
            <person name="Pohl T."/>
            <person name="Merkel B.J."/>
            <person name="Hornburger P."/>
            <person name="Mueller R.-W."/>
            <person name="Bruemmer F."/>
            <person name="Labrenz M."/>
            <person name="Spormann A.M."/>
            <person name="Op den Camp H."/>
            <person name="Overmann J."/>
            <person name="Amann R."/>
            <person name="Jetten M.S.M."/>
            <person name="Mascher T."/>
            <person name="Medema M.H."/>
            <person name="Devos D.P."/>
            <person name="Kaster A.-K."/>
            <person name="Ovreas L."/>
            <person name="Rohde M."/>
            <person name="Galperin M.Y."/>
            <person name="Jogler C."/>
        </authorList>
    </citation>
    <scope>NUCLEOTIDE SEQUENCE [LARGE SCALE GENOMIC DNA]</scope>
    <source>
        <strain evidence="4 5">Pan216</strain>
    </source>
</reference>
<proteinExistence type="inferred from homology"/>
<dbReference type="GO" id="GO:0004190">
    <property type="term" value="F:aspartic-type endopeptidase activity"/>
    <property type="evidence" value="ECO:0007669"/>
    <property type="project" value="InterPro"/>
</dbReference>